<dbReference type="EMBL" id="GBXM01071547">
    <property type="protein sequence ID" value="JAH37030.1"/>
    <property type="molecule type" value="Transcribed_RNA"/>
</dbReference>
<evidence type="ECO:0000313" key="1">
    <source>
        <dbReference type="EMBL" id="JAH37030.1"/>
    </source>
</evidence>
<organism evidence="1">
    <name type="scientific">Anguilla anguilla</name>
    <name type="common">European freshwater eel</name>
    <name type="synonym">Muraena anguilla</name>
    <dbReference type="NCBI Taxonomy" id="7936"/>
    <lineage>
        <taxon>Eukaryota</taxon>
        <taxon>Metazoa</taxon>
        <taxon>Chordata</taxon>
        <taxon>Craniata</taxon>
        <taxon>Vertebrata</taxon>
        <taxon>Euteleostomi</taxon>
        <taxon>Actinopterygii</taxon>
        <taxon>Neopterygii</taxon>
        <taxon>Teleostei</taxon>
        <taxon>Anguilliformes</taxon>
        <taxon>Anguillidae</taxon>
        <taxon>Anguilla</taxon>
    </lineage>
</organism>
<accession>A0A0E9S8M1</accession>
<reference evidence="1" key="2">
    <citation type="journal article" date="2015" name="Fish Shellfish Immunol.">
        <title>Early steps in the European eel (Anguilla anguilla)-Vibrio vulnificus interaction in the gills: Role of the RtxA13 toxin.</title>
        <authorList>
            <person name="Callol A."/>
            <person name="Pajuelo D."/>
            <person name="Ebbesson L."/>
            <person name="Teles M."/>
            <person name="MacKenzie S."/>
            <person name="Amaro C."/>
        </authorList>
    </citation>
    <scope>NUCLEOTIDE SEQUENCE</scope>
</reference>
<sequence>MHAHTRKKTRREVNLFQVYMVQRTGTAKNGPPIQIYRARFSL</sequence>
<protein>
    <submittedName>
        <fullName evidence="1">Uncharacterized protein</fullName>
    </submittedName>
</protein>
<name>A0A0E9S8M1_ANGAN</name>
<reference evidence="1" key="1">
    <citation type="submission" date="2014-11" db="EMBL/GenBank/DDBJ databases">
        <authorList>
            <person name="Amaro Gonzalez C."/>
        </authorList>
    </citation>
    <scope>NUCLEOTIDE SEQUENCE</scope>
</reference>
<dbReference type="AlphaFoldDB" id="A0A0E9S8M1"/>
<proteinExistence type="predicted"/>